<dbReference type="Proteomes" id="UP001607221">
    <property type="component" value="Unassembled WGS sequence"/>
</dbReference>
<gene>
    <name evidence="1" type="ORF">ACGRHZ_04380</name>
</gene>
<dbReference type="EMBL" id="JBIHSE010000001">
    <property type="protein sequence ID" value="MFH0270564.1"/>
    <property type="molecule type" value="Genomic_DNA"/>
</dbReference>
<name>A0ABW7J516_9VIBR</name>
<accession>A0ABW7J516</accession>
<organism evidence="1 2">
    <name type="scientific">Vibrio jasicida</name>
    <dbReference type="NCBI Taxonomy" id="766224"/>
    <lineage>
        <taxon>Bacteria</taxon>
        <taxon>Pseudomonadati</taxon>
        <taxon>Pseudomonadota</taxon>
        <taxon>Gammaproteobacteria</taxon>
        <taxon>Vibrionales</taxon>
        <taxon>Vibrionaceae</taxon>
        <taxon>Vibrio</taxon>
    </lineage>
</organism>
<keyword evidence="2" id="KW-1185">Reference proteome</keyword>
<sequence>MNVNNVFVTGYSFNLSSSSSYIEYQSALDDLDSFIGIIPKYNNLEFCQDFLTYDLGGESFDDILYEVSNYNDPLYTEMIKELNELTQGKKKGAFTDVVISCSGYGTVWNGEFISYYGQGKLIPNVHADLVVDCQSSLYALNYKNLGYYPISENSFAERAQLIFNNISYHKDFHLTLATVKSGNFKLYSVEFARTLETLHNAFPKLTSRGHYEPDLNIIKTESGISGRTMDCTVQGSNKSALKKDFSIKTLDGNISVHNNLNCEYHLKVNFDNNGRKLQSGFYNRAYFGLPLISGTKYIALMHLGKHL</sequence>
<dbReference type="RefSeq" id="WP_394631695.1">
    <property type="nucleotide sequence ID" value="NZ_JBIHSE010000001.1"/>
</dbReference>
<reference evidence="1 2" key="1">
    <citation type="submission" date="2024-10" db="EMBL/GenBank/DDBJ databases">
        <authorList>
            <person name="Yibar A."/>
            <person name="Saticioglu I.B."/>
            <person name="Duman M."/>
            <person name="Ajmi N."/>
            <person name="Gurler F."/>
            <person name="Ay H."/>
            <person name="Onuk E."/>
            <person name="Guler S."/>
            <person name="Romalde J.L."/>
        </authorList>
    </citation>
    <scope>NUCLEOTIDE SEQUENCE [LARGE SCALE GENOMIC DNA]</scope>
    <source>
        <strain evidence="1 2">1-TCBS-A</strain>
    </source>
</reference>
<evidence type="ECO:0000313" key="2">
    <source>
        <dbReference type="Proteomes" id="UP001607221"/>
    </source>
</evidence>
<proteinExistence type="predicted"/>
<comment type="caution">
    <text evidence="1">The sequence shown here is derived from an EMBL/GenBank/DDBJ whole genome shotgun (WGS) entry which is preliminary data.</text>
</comment>
<protein>
    <submittedName>
        <fullName evidence="1">Uncharacterized protein</fullName>
    </submittedName>
</protein>
<evidence type="ECO:0000313" key="1">
    <source>
        <dbReference type="EMBL" id="MFH0270564.1"/>
    </source>
</evidence>